<dbReference type="KEGG" id="asd:AS9A_3390"/>
<dbReference type="InterPro" id="IPR012349">
    <property type="entry name" value="Split_barrel_FMN-bd"/>
</dbReference>
<dbReference type="Proteomes" id="UP000009235">
    <property type="component" value="Chromosome"/>
</dbReference>
<keyword evidence="1" id="KW-0560">Oxidoreductase</keyword>
<protein>
    <submittedName>
        <fullName evidence="3">Pyridoxamine 5-phosphate oxidase</fullName>
    </submittedName>
</protein>
<evidence type="ECO:0000256" key="1">
    <source>
        <dbReference type="ARBA" id="ARBA00023002"/>
    </source>
</evidence>
<keyword evidence="4" id="KW-1185">Reference proteome</keyword>
<evidence type="ECO:0000259" key="2">
    <source>
        <dbReference type="Pfam" id="PF01243"/>
    </source>
</evidence>
<dbReference type="GO" id="GO:0005829">
    <property type="term" value="C:cytosol"/>
    <property type="evidence" value="ECO:0007669"/>
    <property type="project" value="TreeGrafter"/>
</dbReference>
<dbReference type="SUPFAM" id="SSF50475">
    <property type="entry name" value="FMN-binding split barrel"/>
    <property type="match status" value="1"/>
</dbReference>
<dbReference type="HOGENOM" id="CLU_123922_1_0_11"/>
<dbReference type="RefSeq" id="WP_013808180.1">
    <property type="nucleotide sequence ID" value="NC_015564.1"/>
</dbReference>
<sequence>MALSEEERESFLAEPHVAAVAVARGDGQGPMVVPIWYGYEIGGEVWIDTEAESLKAKKIIAAGRFSLMVDRVEPTPKYVSVEGPVTGVSPVSSAEHKEMAARYLSGAALEEYVEWFEGALGSMVRIRMRPERWLSADLGMPA</sequence>
<evidence type="ECO:0000313" key="3">
    <source>
        <dbReference type="EMBL" id="AEF41831.1"/>
    </source>
</evidence>
<dbReference type="EMBL" id="CP002786">
    <property type="protein sequence ID" value="AEF41831.1"/>
    <property type="molecule type" value="Genomic_DNA"/>
</dbReference>
<accession>F6EQ10</accession>
<organism evidence="3 4">
    <name type="scientific">Hoyosella subflava (strain DSM 45089 / JCM 17490 / NBRC 109087 / DQS3-9A1)</name>
    <name type="common">Amycolicicoccus subflavus</name>
    <dbReference type="NCBI Taxonomy" id="443218"/>
    <lineage>
        <taxon>Bacteria</taxon>
        <taxon>Bacillati</taxon>
        <taxon>Actinomycetota</taxon>
        <taxon>Actinomycetes</taxon>
        <taxon>Mycobacteriales</taxon>
        <taxon>Hoyosellaceae</taxon>
        <taxon>Hoyosella</taxon>
    </lineage>
</organism>
<name>F6EQ10_HOYSD</name>
<dbReference type="Gene3D" id="2.30.110.10">
    <property type="entry name" value="Electron Transport, Fmn-binding Protein, Chain A"/>
    <property type="match status" value="1"/>
</dbReference>
<dbReference type="STRING" id="443218.AS9A_3390"/>
<dbReference type="PANTHER" id="PTHR35176">
    <property type="entry name" value="HEME OXYGENASE HI_0854-RELATED"/>
    <property type="match status" value="1"/>
</dbReference>
<dbReference type="PANTHER" id="PTHR35176:SF6">
    <property type="entry name" value="HEME OXYGENASE HI_0854-RELATED"/>
    <property type="match status" value="1"/>
</dbReference>
<dbReference type="AlphaFoldDB" id="F6EQ10"/>
<dbReference type="eggNOG" id="COG3467">
    <property type="taxonomic scope" value="Bacteria"/>
</dbReference>
<evidence type="ECO:0000313" key="4">
    <source>
        <dbReference type="Proteomes" id="UP000009235"/>
    </source>
</evidence>
<proteinExistence type="predicted"/>
<reference evidence="3 4" key="1">
    <citation type="journal article" date="2011" name="J. Bacteriol.">
        <title>Complete genome sequence of Amycolicicoccus subflavus DQS3-9A1T, an actinomycete isolated from crude oil-polluted soil.</title>
        <authorList>
            <person name="Cai M."/>
            <person name="Chen W.M."/>
            <person name="Nie Y."/>
            <person name="Chi C.Q."/>
            <person name="Wang Y.N."/>
            <person name="Tang Y.Q."/>
            <person name="Li G.Y."/>
            <person name="Wu X.L."/>
        </authorList>
    </citation>
    <scope>NUCLEOTIDE SEQUENCE [LARGE SCALE GENOMIC DNA]</scope>
    <source>
        <strain evidence="4">DSM 45089 / DQS3-9A1</strain>
    </source>
</reference>
<dbReference type="Pfam" id="PF01243">
    <property type="entry name" value="PNPOx_N"/>
    <property type="match status" value="1"/>
</dbReference>
<dbReference type="InterPro" id="IPR011576">
    <property type="entry name" value="Pyridox_Oxase_N"/>
</dbReference>
<gene>
    <name evidence="3" type="ordered locus">AS9A_3390</name>
</gene>
<dbReference type="GO" id="GO:0016627">
    <property type="term" value="F:oxidoreductase activity, acting on the CH-CH group of donors"/>
    <property type="evidence" value="ECO:0007669"/>
    <property type="project" value="TreeGrafter"/>
</dbReference>
<dbReference type="OrthoDB" id="5242787at2"/>
<dbReference type="GO" id="GO:0070967">
    <property type="term" value="F:coenzyme F420 binding"/>
    <property type="evidence" value="ECO:0007669"/>
    <property type="project" value="TreeGrafter"/>
</dbReference>
<feature type="domain" description="Pyridoxamine 5'-phosphate oxidase N-terminal" evidence="2">
    <location>
        <begin position="5"/>
        <end position="133"/>
    </location>
</feature>
<dbReference type="InterPro" id="IPR052019">
    <property type="entry name" value="F420H2_bilvrd_red/Heme_oxyg"/>
</dbReference>